<dbReference type="SUPFAM" id="SSF53383">
    <property type="entry name" value="PLP-dependent transferases"/>
    <property type="match status" value="1"/>
</dbReference>
<proteinExistence type="inferred from homology"/>
<dbReference type="SMART" id="SM00345">
    <property type="entry name" value="HTH_GNTR"/>
    <property type="match status" value="1"/>
</dbReference>
<dbReference type="InterPro" id="IPR036388">
    <property type="entry name" value="WH-like_DNA-bd_sf"/>
</dbReference>
<dbReference type="EMBL" id="FQVY01000001">
    <property type="protein sequence ID" value="SHF67950.1"/>
    <property type="molecule type" value="Genomic_DNA"/>
</dbReference>
<evidence type="ECO:0000256" key="4">
    <source>
        <dbReference type="ARBA" id="ARBA00023125"/>
    </source>
</evidence>
<dbReference type="Pfam" id="PF00392">
    <property type="entry name" value="GntR"/>
    <property type="match status" value="1"/>
</dbReference>
<dbReference type="Pfam" id="PF00155">
    <property type="entry name" value="Aminotran_1_2"/>
    <property type="match status" value="1"/>
</dbReference>
<dbReference type="CDD" id="cd00609">
    <property type="entry name" value="AAT_like"/>
    <property type="match status" value="1"/>
</dbReference>
<accession>A0AAQ1MB36</accession>
<dbReference type="AlphaFoldDB" id="A0AAQ1MB36"/>
<dbReference type="InterPro" id="IPR051446">
    <property type="entry name" value="HTH_trans_reg/aminotransferase"/>
</dbReference>
<keyword evidence="2" id="KW-0663">Pyridoxal phosphate</keyword>
<name>A0AAQ1MB36_9FIRM</name>
<dbReference type="PRINTS" id="PR00035">
    <property type="entry name" value="HTHGNTR"/>
</dbReference>
<comment type="caution">
    <text evidence="7">The sequence shown here is derived from an EMBL/GenBank/DDBJ whole genome shotgun (WGS) entry which is preliminary data.</text>
</comment>
<dbReference type="PANTHER" id="PTHR46577">
    <property type="entry name" value="HTH-TYPE TRANSCRIPTIONAL REGULATORY PROTEIN GABR"/>
    <property type="match status" value="1"/>
</dbReference>
<dbReference type="PROSITE" id="PS50949">
    <property type="entry name" value="HTH_GNTR"/>
    <property type="match status" value="1"/>
</dbReference>
<dbReference type="Gene3D" id="1.10.10.10">
    <property type="entry name" value="Winged helix-like DNA-binding domain superfamily/Winged helix DNA-binding domain"/>
    <property type="match status" value="1"/>
</dbReference>
<evidence type="ECO:0000256" key="1">
    <source>
        <dbReference type="ARBA" id="ARBA00005384"/>
    </source>
</evidence>
<evidence type="ECO:0000256" key="2">
    <source>
        <dbReference type="ARBA" id="ARBA00022898"/>
    </source>
</evidence>
<dbReference type="InterPro" id="IPR000524">
    <property type="entry name" value="Tscrpt_reg_HTH_GntR"/>
</dbReference>
<dbReference type="PANTHER" id="PTHR46577:SF1">
    <property type="entry name" value="HTH-TYPE TRANSCRIPTIONAL REGULATORY PROTEIN GABR"/>
    <property type="match status" value="1"/>
</dbReference>
<dbReference type="InterPro" id="IPR015421">
    <property type="entry name" value="PyrdxlP-dep_Trfase_major"/>
</dbReference>
<sequence length="455" mass="49348">MESFVFAVDRAKPEPLYAQLTGAVRRAVAAGQLPAGAQLPSIRALSASLEVSKTTVESAYAQLLAEGYIASRPGSGYTVSPLGAVPPLHPSGSAGPAAVPASPVRYDFAASAVDASLFDRRLWKRYLGRALETQAAMTSYGDSQGEPALRRALCEYTRRSRGAVCTPESLVVGAGVQSLLQIFCTLLGRDGRPIGVEHPGFLQAEQVFFDHGFPAEPFSLEKLLVRRESPYPAIYLNPSSPYRGRPLAAGEKLRLLAWCQQTGTYLLEDDYNGEFRYAKQPVPALQGLAENDRVVYLGSFSRLLLPSIRISYMALPQPLLARYLPLKGRYNPSCSTLEQLALAGLIADGHLARQIGRMRRLYAEKSRLLRQCLAASFGPLCRPGSFASALQLTARLELEESAASLCRRALAAGVKLRPVPPLTPGERPQVLFSISAIPREEIAPAVETLRACWLP</sequence>
<keyword evidence="3" id="KW-0805">Transcription regulation</keyword>
<dbReference type="Gene3D" id="3.40.640.10">
    <property type="entry name" value="Type I PLP-dependent aspartate aminotransferase-like (Major domain)"/>
    <property type="match status" value="1"/>
</dbReference>
<keyword evidence="5" id="KW-0804">Transcription</keyword>
<gene>
    <name evidence="7" type="ORF">SAMN05444424_0307</name>
</gene>
<evidence type="ECO:0000313" key="7">
    <source>
        <dbReference type="EMBL" id="SHF67950.1"/>
    </source>
</evidence>
<dbReference type="GO" id="GO:0008483">
    <property type="term" value="F:transaminase activity"/>
    <property type="evidence" value="ECO:0007669"/>
    <property type="project" value="UniProtKB-KW"/>
</dbReference>
<dbReference type="InterPro" id="IPR036390">
    <property type="entry name" value="WH_DNA-bd_sf"/>
</dbReference>
<dbReference type="GO" id="GO:0003677">
    <property type="term" value="F:DNA binding"/>
    <property type="evidence" value="ECO:0007669"/>
    <property type="project" value="UniProtKB-KW"/>
</dbReference>
<keyword evidence="4" id="KW-0238">DNA-binding</keyword>
<evidence type="ECO:0000313" key="8">
    <source>
        <dbReference type="Proteomes" id="UP000184089"/>
    </source>
</evidence>
<dbReference type="SUPFAM" id="SSF46785">
    <property type="entry name" value="Winged helix' DNA-binding domain"/>
    <property type="match status" value="1"/>
</dbReference>
<dbReference type="InterPro" id="IPR004839">
    <property type="entry name" value="Aminotransferase_I/II_large"/>
</dbReference>
<organism evidence="7 8">
    <name type="scientific">Bittarella massiliensis</name>
    <name type="common">ex Durand et al. 2017</name>
    <dbReference type="NCBI Taxonomy" id="1720313"/>
    <lineage>
        <taxon>Bacteria</taxon>
        <taxon>Bacillati</taxon>
        <taxon>Bacillota</taxon>
        <taxon>Clostridia</taxon>
        <taxon>Eubacteriales</taxon>
        <taxon>Oscillospiraceae</taxon>
        <taxon>Bittarella (ex Durand et al. 2017)</taxon>
    </lineage>
</organism>
<feature type="domain" description="HTH gntR-type" evidence="6">
    <location>
        <begin position="14"/>
        <end position="82"/>
    </location>
</feature>
<reference evidence="8" key="1">
    <citation type="submission" date="2016-11" db="EMBL/GenBank/DDBJ databases">
        <authorList>
            <person name="Jaros S."/>
            <person name="Januszkiewicz K."/>
            <person name="Wedrychowicz H."/>
        </authorList>
    </citation>
    <scope>NUCLEOTIDE SEQUENCE [LARGE SCALE GENOMIC DNA]</scope>
    <source>
        <strain evidence="8">DSM 4029</strain>
    </source>
</reference>
<evidence type="ECO:0000259" key="6">
    <source>
        <dbReference type="PROSITE" id="PS50949"/>
    </source>
</evidence>
<keyword evidence="7" id="KW-0808">Transferase</keyword>
<dbReference type="GO" id="GO:0003700">
    <property type="term" value="F:DNA-binding transcription factor activity"/>
    <property type="evidence" value="ECO:0007669"/>
    <property type="project" value="InterPro"/>
</dbReference>
<evidence type="ECO:0000256" key="3">
    <source>
        <dbReference type="ARBA" id="ARBA00023015"/>
    </source>
</evidence>
<keyword evidence="7" id="KW-0032">Aminotransferase</keyword>
<evidence type="ECO:0000256" key="5">
    <source>
        <dbReference type="ARBA" id="ARBA00023163"/>
    </source>
</evidence>
<protein>
    <submittedName>
        <fullName evidence="7">GntR family transcriptional regulator / MocR family aminotransferase</fullName>
    </submittedName>
</protein>
<comment type="similarity">
    <text evidence="1">In the C-terminal section; belongs to the class-I pyridoxal-phosphate-dependent aminotransferase family.</text>
</comment>
<dbReference type="Proteomes" id="UP000184089">
    <property type="component" value="Unassembled WGS sequence"/>
</dbReference>
<dbReference type="InterPro" id="IPR015424">
    <property type="entry name" value="PyrdxlP-dep_Trfase"/>
</dbReference>
<dbReference type="CDD" id="cd07377">
    <property type="entry name" value="WHTH_GntR"/>
    <property type="match status" value="1"/>
</dbReference>
<dbReference type="GO" id="GO:0030170">
    <property type="term" value="F:pyridoxal phosphate binding"/>
    <property type="evidence" value="ECO:0007669"/>
    <property type="project" value="InterPro"/>
</dbReference>
<dbReference type="RefSeq" id="WP_073260915.1">
    <property type="nucleotide sequence ID" value="NZ_FQVY01000001.1"/>
</dbReference>